<protein>
    <recommendedName>
        <fullName evidence="1">Cupin type-2 domain-containing protein</fullName>
    </recommendedName>
</protein>
<gene>
    <name evidence="2" type="ORF">SSP24_75690</name>
</gene>
<dbReference type="RefSeq" id="WP_167529816.1">
    <property type="nucleotide sequence ID" value="NZ_BJND01000085.1"/>
</dbReference>
<evidence type="ECO:0000313" key="2">
    <source>
        <dbReference type="EMBL" id="GEC09914.1"/>
    </source>
</evidence>
<sequence length="163" mass="18329">MSGRVKGKTLIARDEGDDVDGVLIKLYGEETNGAVSIIEQLFEPGLLLPPHIHQNDVWLHVHEGEMHARVGEEVVRATAGCWVLKPRRIPHTMWNAGDEPARITELYTPGGFELFFRDFADRLLQGPVTLDELNHLGEPHGIRFFDDWIPDLKAAYGLRVVGE</sequence>
<dbReference type="Gene3D" id="2.60.120.10">
    <property type="entry name" value="Jelly Rolls"/>
    <property type="match status" value="1"/>
</dbReference>
<dbReference type="AlphaFoldDB" id="A0A4Y3VSH8"/>
<evidence type="ECO:0000313" key="3">
    <source>
        <dbReference type="Proteomes" id="UP000317881"/>
    </source>
</evidence>
<comment type="caution">
    <text evidence="2">The sequence shown here is derived from an EMBL/GenBank/DDBJ whole genome shotgun (WGS) entry which is preliminary data.</text>
</comment>
<dbReference type="EMBL" id="BJND01000085">
    <property type="protein sequence ID" value="GEC09914.1"/>
    <property type="molecule type" value="Genomic_DNA"/>
</dbReference>
<dbReference type="Pfam" id="PF07883">
    <property type="entry name" value="Cupin_2"/>
    <property type="match status" value="1"/>
</dbReference>
<proteinExistence type="predicted"/>
<keyword evidence="3" id="KW-1185">Reference proteome</keyword>
<name>A0A4Y3VSH8_9ACTN</name>
<dbReference type="InterPro" id="IPR014710">
    <property type="entry name" value="RmlC-like_jellyroll"/>
</dbReference>
<dbReference type="PANTHER" id="PTHR36440">
    <property type="entry name" value="PUTATIVE (AFU_ORTHOLOGUE AFUA_8G07350)-RELATED"/>
    <property type="match status" value="1"/>
</dbReference>
<reference evidence="2 3" key="1">
    <citation type="submission" date="2019-06" db="EMBL/GenBank/DDBJ databases">
        <title>Whole genome shotgun sequence of Streptomyces spinoverrucosus NBRC 14228.</title>
        <authorList>
            <person name="Hosoyama A."/>
            <person name="Uohara A."/>
            <person name="Ohji S."/>
            <person name="Ichikawa N."/>
        </authorList>
    </citation>
    <scope>NUCLEOTIDE SEQUENCE [LARGE SCALE GENOMIC DNA]</scope>
    <source>
        <strain evidence="2 3">NBRC 14228</strain>
    </source>
</reference>
<dbReference type="InterPro" id="IPR011051">
    <property type="entry name" value="RmlC_Cupin_sf"/>
</dbReference>
<dbReference type="SUPFAM" id="SSF51182">
    <property type="entry name" value="RmlC-like cupins"/>
    <property type="match status" value="1"/>
</dbReference>
<dbReference type="Proteomes" id="UP000317881">
    <property type="component" value="Unassembled WGS sequence"/>
</dbReference>
<evidence type="ECO:0000259" key="1">
    <source>
        <dbReference type="Pfam" id="PF07883"/>
    </source>
</evidence>
<dbReference type="InterPro" id="IPR053146">
    <property type="entry name" value="QDO-like"/>
</dbReference>
<dbReference type="InterPro" id="IPR013096">
    <property type="entry name" value="Cupin_2"/>
</dbReference>
<accession>A0A4Y3VSH8</accession>
<organism evidence="2 3">
    <name type="scientific">Streptomyces spinoverrucosus</name>
    <dbReference type="NCBI Taxonomy" id="284043"/>
    <lineage>
        <taxon>Bacteria</taxon>
        <taxon>Bacillati</taxon>
        <taxon>Actinomycetota</taxon>
        <taxon>Actinomycetes</taxon>
        <taxon>Kitasatosporales</taxon>
        <taxon>Streptomycetaceae</taxon>
        <taxon>Streptomyces</taxon>
    </lineage>
</organism>
<feature type="domain" description="Cupin type-2" evidence="1">
    <location>
        <begin position="40"/>
        <end position="106"/>
    </location>
</feature>
<dbReference type="PANTHER" id="PTHR36440:SF1">
    <property type="entry name" value="PUTATIVE (AFU_ORTHOLOGUE AFUA_8G07350)-RELATED"/>
    <property type="match status" value="1"/>
</dbReference>